<dbReference type="InterPro" id="IPR001584">
    <property type="entry name" value="Integrase_cat-core"/>
</dbReference>
<proteinExistence type="predicted"/>
<dbReference type="STRING" id="337701.SAMN05444398_13011"/>
<dbReference type="Proteomes" id="UP000183974">
    <property type="component" value="Unassembled WGS sequence"/>
</dbReference>
<feature type="domain" description="Integrase catalytic" evidence="1">
    <location>
        <begin position="124"/>
        <end position="166"/>
    </location>
</feature>
<dbReference type="AlphaFoldDB" id="A0A1M7KKQ3"/>
<sequence>MRYAFIDAHRQQHCVRVLCKMLSVHPRGFYAWVKEPLSQRAQEDRRQTKLVKKAWKDSGKVYGYRKIHDDLIDMGEVVSENRVARLARIAGVQAQIGYKKKPGVYGGKPSVVVDNTLDRQFATNAPDRAWVTDITYLRTHEGFAYLCVLIDLFSRRGVGWAIQSRQNIRVGCAGFAHGDLAEKARARPADPLRPRRAIHKP</sequence>
<organism evidence="3 4">
    <name type="scientific">Roseovarius pacificus</name>
    <dbReference type="NCBI Taxonomy" id="337701"/>
    <lineage>
        <taxon>Bacteria</taxon>
        <taxon>Pseudomonadati</taxon>
        <taxon>Pseudomonadota</taxon>
        <taxon>Alphaproteobacteria</taxon>
        <taxon>Rhodobacterales</taxon>
        <taxon>Roseobacteraceae</taxon>
        <taxon>Roseovarius</taxon>
    </lineage>
</organism>
<dbReference type="InterPro" id="IPR012337">
    <property type="entry name" value="RNaseH-like_sf"/>
</dbReference>
<reference evidence="3 4" key="1">
    <citation type="submission" date="2016-11" db="EMBL/GenBank/DDBJ databases">
        <authorList>
            <person name="Jaros S."/>
            <person name="Januszkiewicz K."/>
            <person name="Wedrychowicz H."/>
        </authorList>
    </citation>
    <scope>NUCLEOTIDE SEQUENCE [LARGE SCALE GENOMIC DNA]</scope>
    <source>
        <strain evidence="3 4">DSM 29589</strain>
    </source>
</reference>
<dbReference type="Gene3D" id="3.30.420.10">
    <property type="entry name" value="Ribonuclease H-like superfamily/Ribonuclease H"/>
    <property type="match status" value="1"/>
</dbReference>
<dbReference type="InterPro" id="IPR036397">
    <property type="entry name" value="RNaseH_sf"/>
</dbReference>
<accession>A0A1M7KKQ3</accession>
<dbReference type="PANTHER" id="PTHR46889:SF4">
    <property type="entry name" value="TRANSPOSASE INSO FOR INSERTION SEQUENCE ELEMENT IS911B-RELATED"/>
    <property type="match status" value="1"/>
</dbReference>
<dbReference type="InterPro" id="IPR048020">
    <property type="entry name" value="Transpos_IS3"/>
</dbReference>
<dbReference type="GO" id="GO:0003676">
    <property type="term" value="F:nucleic acid binding"/>
    <property type="evidence" value="ECO:0007669"/>
    <property type="project" value="InterPro"/>
</dbReference>
<dbReference type="NCBIfam" id="NF033516">
    <property type="entry name" value="transpos_IS3"/>
    <property type="match status" value="1"/>
</dbReference>
<evidence type="ECO:0000259" key="1">
    <source>
        <dbReference type="Pfam" id="PF00665"/>
    </source>
</evidence>
<gene>
    <name evidence="3" type="ORF">SAMN05444398_13011</name>
</gene>
<keyword evidence="4" id="KW-1185">Reference proteome</keyword>
<dbReference type="InterPro" id="IPR050900">
    <property type="entry name" value="Transposase_IS3/IS150/IS904"/>
</dbReference>
<evidence type="ECO:0000259" key="2">
    <source>
        <dbReference type="Pfam" id="PF13276"/>
    </source>
</evidence>
<dbReference type="Pfam" id="PF00665">
    <property type="entry name" value="rve"/>
    <property type="match status" value="1"/>
</dbReference>
<dbReference type="SUPFAM" id="SSF53098">
    <property type="entry name" value="Ribonuclease H-like"/>
    <property type="match status" value="1"/>
</dbReference>
<dbReference type="PANTHER" id="PTHR46889">
    <property type="entry name" value="TRANSPOSASE INSF FOR INSERTION SEQUENCE IS3B-RELATED"/>
    <property type="match status" value="1"/>
</dbReference>
<dbReference type="EMBL" id="FRBR01000030">
    <property type="protein sequence ID" value="SHM65862.1"/>
    <property type="molecule type" value="Genomic_DNA"/>
</dbReference>
<name>A0A1M7KKQ3_9RHOB</name>
<dbReference type="InterPro" id="IPR025948">
    <property type="entry name" value="HTH-like_dom"/>
</dbReference>
<protein>
    <submittedName>
        <fullName evidence="3">Integrase core domain-containing protein</fullName>
    </submittedName>
</protein>
<feature type="domain" description="HTH-like" evidence="2">
    <location>
        <begin position="44"/>
        <end position="99"/>
    </location>
</feature>
<evidence type="ECO:0000313" key="3">
    <source>
        <dbReference type="EMBL" id="SHM65862.1"/>
    </source>
</evidence>
<dbReference type="GO" id="GO:0015074">
    <property type="term" value="P:DNA integration"/>
    <property type="evidence" value="ECO:0007669"/>
    <property type="project" value="InterPro"/>
</dbReference>
<dbReference type="Pfam" id="PF13276">
    <property type="entry name" value="HTH_21"/>
    <property type="match status" value="1"/>
</dbReference>
<evidence type="ECO:0000313" key="4">
    <source>
        <dbReference type="Proteomes" id="UP000183974"/>
    </source>
</evidence>